<proteinExistence type="predicted"/>
<dbReference type="EMBL" id="KV425555">
    <property type="protein sequence ID" value="KZT29155.1"/>
    <property type="molecule type" value="Genomic_DNA"/>
</dbReference>
<protein>
    <submittedName>
        <fullName evidence="1">Uncharacterized protein</fullName>
    </submittedName>
</protein>
<evidence type="ECO:0000313" key="1">
    <source>
        <dbReference type="EMBL" id="KZT29155.1"/>
    </source>
</evidence>
<keyword evidence="2" id="KW-1185">Reference proteome</keyword>
<accession>A0A165V4S0</accession>
<name>A0A165V4S0_9AGAM</name>
<evidence type="ECO:0000313" key="2">
    <source>
        <dbReference type="Proteomes" id="UP000076761"/>
    </source>
</evidence>
<dbReference type="Proteomes" id="UP000076761">
    <property type="component" value="Unassembled WGS sequence"/>
</dbReference>
<dbReference type="InParanoid" id="A0A165V4S0"/>
<gene>
    <name evidence="1" type="ORF">NEOLEDRAFT_1128737</name>
</gene>
<dbReference type="AlphaFoldDB" id="A0A165V4S0"/>
<sequence>MKTIFSCTVLFSCNRGHDTRPPSRSRSYYLVQSVFISVYETNSRNTQMSGHCSATPTSALAGGMIKCLGSFQIRMSTTEYS</sequence>
<organism evidence="1 2">
    <name type="scientific">Neolentinus lepideus HHB14362 ss-1</name>
    <dbReference type="NCBI Taxonomy" id="1314782"/>
    <lineage>
        <taxon>Eukaryota</taxon>
        <taxon>Fungi</taxon>
        <taxon>Dikarya</taxon>
        <taxon>Basidiomycota</taxon>
        <taxon>Agaricomycotina</taxon>
        <taxon>Agaricomycetes</taxon>
        <taxon>Gloeophyllales</taxon>
        <taxon>Gloeophyllaceae</taxon>
        <taxon>Neolentinus</taxon>
    </lineage>
</organism>
<reference evidence="1 2" key="1">
    <citation type="journal article" date="2016" name="Mol. Biol. Evol.">
        <title>Comparative Genomics of Early-Diverging Mushroom-Forming Fungi Provides Insights into the Origins of Lignocellulose Decay Capabilities.</title>
        <authorList>
            <person name="Nagy L.G."/>
            <person name="Riley R."/>
            <person name="Tritt A."/>
            <person name="Adam C."/>
            <person name="Daum C."/>
            <person name="Floudas D."/>
            <person name="Sun H."/>
            <person name="Yadav J.S."/>
            <person name="Pangilinan J."/>
            <person name="Larsson K.H."/>
            <person name="Matsuura K."/>
            <person name="Barry K."/>
            <person name="Labutti K."/>
            <person name="Kuo R."/>
            <person name="Ohm R.A."/>
            <person name="Bhattacharya S.S."/>
            <person name="Shirouzu T."/>
            <person name="Yoshinaga Y."/>
            <person name="Martin F.M."/>
            <person name="Grigoriev I.V."/>
            <person name="Hibbett D.S."/>
        </authorList>
    </citation>
    <scope>NUCLEOTIDE SEQUENCE [LARGE SCALE GENOMIC DNA]</scope>
    <source>
        <strain evidence="1 2">HHB14362 ss-1</strain>
    </source>
</reference>